<dbReference type="STRING" id="1169540.A0A0G4EIQ9"/>
<reference evidence="1 2" key="1">
    <citation type="submission" date="2014-11" db="EMBL/GenBank/DDBJ databases">
        <authorList>
            <person name="Zhu J."/>
            <person name="Qi W."/>
            <person name="Song R."/>
        </authorList>
    </citation>
    <scope>NUCLEOTIDE SEQUENCE [LARGE SCALE GENOMIC DNA]</scope>
</reference>
<dbReference type="EMBL" id="CDMY01000240">
    <property type="protein sequence ID" value="CEL95883.1"/>
    <property type="molecule type" value="Genomic_DNA"/>
</dbReference>
<dbReference type="PANTHER" id="PTHR38696:SF1">
    <property type="entry name" value="MEDIATOR OF RNA POLYMERASE II TRANSCRIPTION SUBUNIT 13"/>
    <property type="match status" value="1"/>
</dbReference>
<name>A0A0G4EIQ9_VITBC</name>
<dbReference type="InParanoid" id="A0A0G4EIQ9"/>
<dbReference type="VEuPathDB" id="CryptoDB:Vbra_1149"/>
<dbReference type="OrthoDB" id="58379at2759"/>
<evidence type="ECO:0000313" key="2">
    <source>
        <dbReference type="Proteomes" id="UP000041254"/>
    </source>
</evidence>
<gene>
    <name evidence="1" type="ORF">Vbra_1149</name>
</gene>
<protein>
    <submittedName>
        <fullName evidence="1">Uncharacterized protein</fullName>
    </submittedName>
</protein>
<dbReference type="AlphaFoldDB" id="A0A0G4EIQ9"/>
<dbReference type="PhylomeDB" id="A0A0G4EIQ9"/>
<accession>A0A0G4EIQ9</accession>
<dbReference type="PANTHER" id="PTHR38696">
    <property type="entry name" value="MEDIATOR OF RNA POLYMERASE II TRANSCRIPTION SUBUNIT 13"/>
    <property type="match status" value="1"/>
</dbReference>
<keyword evidence="2" id="KW-1185">Reference proteome</keyword>
<proteinExistence type="predicted"/>
<sequence>MDVLLDGVEQHLDKALGRLGLADVLAFDIGGDVEAGLKVVYVLDKAEMEIYFLAVEAGCPVGDLVSVFLEFLCASRMGGKVSRDVMLTPAPEPSSFIAICTKTSRGLCLLHFPAGLREKAIAVVRTHWTEGGNVSVEQFGGCTKLKLGSGMFSTPWRSTNTDGCGTRVSIARMLAALLHTLAQDVIILRRRDPLPSAPPMYINKPTEEDQYPSSFLYPIVAPPPYTPSHQQHQQQQTEPYFAIGLNDNDTLRLIQAPPALVDAIPSLIQQFWGGSFKREDRRANTNSQVNVVQGTDRTGLLAGRSQPADVVDFRFNGSPWHANGDAAVTARQLMCGLLTHLWQLNYDLLCAVSLNTSCGLSTLVMGKSEGIQGDGRDLMALAMSRNDTLRLFNAPQGTPAVVRSCIERHWTRGIKSTMDSVRGATAIPCMEFRMNGNPWWCSKWHMASTEARNMMAAILEDLMQRGWLPWGKAAGSINMTVKEADTSFMVFTRKTDDDYHGSRRATGPLIWVGLFDRHLVRVGGPGSVVPQPPVLEAIRRALQYWPTQKPPYEQGRLSCWEFRLSAGSPWDSRNTDCVHACHVVMRLFDEMYRCGWEVCAAVDMAKAFSENDEGPASKIDCDTWFFRQRGGEGGWGAKMVSGAQ</sequence>
<dbReference type="Proteomes" id="UP000041254">
    <property type="component" value="Unassembled WGS sequence"/>
</dbReference>
<evidence type="ECO:0000313" key="1">
    <source>
        <dbReference type="EMBL" id="CEL95883.1"/>
    </source>
</evidence>
<organism evidence="1 2">
    <name type="scientific">Vitrella brassicaformis (strain CCMP3155)</name>
    <dbReference type="NCBI Taxonomy" id="1169540"/>
    <lineage>
        <taxon>Eukaryota</taxon>
        <taxon>Sar</taxon>
        <taxon>Alveolata</taxon>
        <taxon>Colpodellida</taxon>
        <taxon>Vitrellaceae</taxon>
        <taxon>Vitrella</taxon>
    </lineage>
</organism>